<keyword evidence="2" id="KW-0238">DNA-binding</keyword>
<dbReference type="Gene3D" id="1.10.260.40">
    <property type="entry name" value="lambda repressor-like DNA-binding domains"/>
    <property type="match status" value="1"/>
</dbReference>
<organism evidence="2">
    <name type="scientific">Veillonella atypica</name>
    <dbReference type="NCBI Taxonomy" id="39777"/>
    <lineage>
        <taxon>Bacteria</taxon>
        <taxon>Bacillati</taxon>
        <taxon>Bacillota</taxon>
        <taxon>Negativicutes</taxon>
        <taxon>Veillonellales</taxon>
        <taxon>Veillonellaceae</taxon>
        <taxon>Veillonella</taxon>
    </lineage>
</organism>
<evidence type="ECO:0000313" key="2">
    <source>
        <dbReference type="EMBL" id="KXA63920.1"/>
    </source>
</evidence>
<gene>
    <name evidence="2" type="ORF">HMPREF3233_01173</name>
</gene>
<dbReference type="InterPro" id="IPR010982">
    <property type="entry name" value="Lambda_DNA-bd_dom_sf"/>
</dbReference>
<name>A0A133S4F6_9FIRM</name>
<protein>
    <submittedName>
        <fullName evidence="2">DNA-binding helix-turn-helix protein</fullName>
    </submittedName>
</protein>
<dbReference type="STRING" id="39777.B7L28_08850"/>
<dbReference type="PROSITE" id="PS50943">
    <property type="entry name" value="HTH_CROC1"/>
    <property type="match status" value="1"/>
</dbReference>
<dbReference type="EMBL" id="LRQT01000046">
    <property type="protein sequence ID" value="KXA63920.1"/>
    <property type="molecule type" value="Genomic_DNA"/>
</dbReference>
<proteinExistence type="predicted"/>
<dbReference type="GO" id="GO:0003677">
    <property type="term" value="F:DNA binding"/>
    <property type="evidence" value="ECO:0007669"/>
    <property type="project" value="UniProtKB-KW"/>
</dbReference>
<evidence type="ECO:0000259" key="1">
    <source>
        <dbReference type="PROSITE" id="PS50943"/>
    </source>
</evidence>
<dbReference type="AlphaFoldDB" id="A0A133S4F6"/>
<dbReference type="PATRIC" id="fig|39777.7.peg.1140"/>
<evidence type="ECO:0000313" key="3">
    <source>
        <dbReference type="Proteomes" id="UP000070226"/>
    </source>
</evidence>
<feature type="domain" description="HTH cro/C1-type" evidence="1">
    <location>
        <begin position="44"/>
        <end position="99"/>
    </location>
</feature>
<sequence>MIAVLWRQRVVIKDSIESEVSMTYDIVCSETQSEKAIQHLGVLILLWRRHYHITQQELAKRTGLLQSYISGLEKGNIDPRISTLCRIVNGFDNMPLDTFFGGPDLGFIDFHGIEHRHIEFH</sequence>
<dbReference type="SUPFAM" id="SSF47413">
    <property type="entry name" value="lambda repressor-like DNA-binding domains"/>
    <property type="match status" value="1"/>
</dbReference>
<dbReference type="Pfam" id="PF01381">
    <property type="entry name" value="HTH_3"/>
    <property type="match status" value="1"/>
</dbReference>
<reference evidence="2 3" key="1">
    <citation type="submission" date="2016-01" db="EMBL/GenBank/DDBJ databases">
        <authorList>
            <person name="Oliw E.H."/>
        </authorList>
    </citation>
    <scope>NUCLEOTIDE SEQUENCE [LARGE SCALE GENOMIC DNA]</scope>
    <source>
        <strain evidence="2 3">CMW7756B</strain>
    </source>
</reference>
<comment type="caution">
    <text evidence="2">The sequence shown here is derived from an EMBL/GenBank/DDBJ whole genome shotgun (WGS) entry which is preliminary data.</text>
</comment>
<dbReference type="InterPro" id="IPR001387">
    <property type="entry name" value="Cro/C1-type_HTH"/>
</dbReference>
<accession>A0A133S4F6</accession>
<dbReference type="Proteomes" id="UP000070226">
    <property type="component" value="Unassembled WGS sequence"/>
</dbReference>
<dbReference type="CDD" id="cd00093">
    <property type="entry name" value="HTH_XRE"/>
    <property type="match status" value="1"/>
</dbReference>
<dbReference type="SMART" id="SM00530">
    <property type="entry name" value="HTH_XRE"/>
    <property type="match status" value="1"/>
</dbReference>